<dbReference type="GO" id="GO:0008270">
    <property type="term" value="F:zinc ion binding"/>
    <property type="evidence" value="ECO:0007669"/>
    <property type="project" value="UniProtKB-KW"/>
</dbReference>
<reference evidence="5" key="2">
    <citation type="submission" date="2025-08" db="UniProtKB">
        <authorList>
            <consortium name="RefSeq"/>
        </authorList>
    </citation>
    <scope>IDENTIFICATION</scope>
    <source>
        <tissue evidence="5">Leaf</tissue>
    </source>
</reference>
<proteinExistence type="predicted"/>
<sequence>MDSTTGLPLARINPTEVHGGLVEQQQKAAEETRQQLEQAELARQLQEQAEEAARQLQDDMEAEGESSHAGDQGGRGIGAANGGANQGNQLMEPTMKEVLDAIRLMVRDCPGPDQSRGQAAGGDSRTCFQCGKAGHFRKDCPKLQAGSGRMKSEVSKPEPSRGQTSAPRVYELSKDTDEAKPFMEITGNDLIIFFLNF</sequence>
<dbReference type="InterPro" id="IPR036875">
    <property type="entry name" value="Znf_CCHC_sf"/>
</dbReference>
<evidence type="ECO:0000259" key="3">
    <source>
        <dbReference type="PROSITE" id="PS50158"/>
    </source>
</evidence>
<keyword evidence="1" id="KW-0863">Zinc-finger</keyword>
<feature type="compositionally biased region" description="Low complexity" evidence="2">
    <location>
        <begin position="35"/>
        <end position="47"/>
    </location>
</feature>
<reference evidence="4" key="1">
    <citation type="journal article" date="2019" name="Database">
        <title>The radish genome database (RadishGD): an integrated information resource for radish genomics.</title>
        <authorList>
            <person name="Yu H.J."/>
            <person name="Baek S."/>
            <person name="Lee Y.J."/>
            <person name="Cho A."/>
            <person name="Mun J.H."/>
        </authorList>
    </citation>
    <scope>NUCLEOTIDE SEQUENCE [LARGE SCALE GENOMIC DNA]</scope>
    <source>
        <strain evidence="4">cv. WK10039</strain>
    </source>
</reference>
<gene>
    <name evidence="5" type="primary">LOC130494843</name>
</gene>
<keyword evidence="1" id="KW-0479">Metal-binding</keyword>
<dbReference type="AlphaFoldDB" id="A0A9W3BQY3"/>
<dbReference type="Proteomes" id="UP000504610">
    <property type="component" value="Chromosome 5"/>
</dbReference>
<dbReference type="RefSeq" id="XP_056841634.1">
    <property type="nucleotide sequence ID" value="XM_056985654.1"/>
</dbReference>
<evidence type="ECO:0000313" key="5">
    <source>
        <dbReference type="RefSeq" id="XP_056841634.1"/>
    </source>
</evidence>
<dbReference type="Gene3D" id="4.10.60.10">
    <property type="entry name" value="Zinc finger, CCHC-type"/>
    <property type="match status" value="1"/>
</dbReference>
<dbReference type="Pfam" id="PF00098">
    <property type="entry name" value="zf-CCHC"/>
    <property type="match status" value="1"/>
</dbReference>
<feature type="region of interest" description="Disordered" evidence="2">
    <location>
        <begin position="142"/>
        <end position="168"/>
    </location>
</feature>
<feature type="compositionally biased region" description="Basic and acidic residues" evidence="2">
    <location>
        <begin position="150"/>
        <end position="159"/>
    </location>
</feature>
<organism evidence="4 5">
    <name type="scientific">Raphanus sativus</name>
    <name type="common">Radish</name>
    <name type="synonym">Raphanus raphanistrum var. sativus</name>
    <dbReference type="NCBI Taxonomy" id="3726"/>
    <lineage>
        <taxon>Eukaryota</taxon>
        <taxon>Viridiplantae</taxon>
        <taxon>Streptophyta</taxon>
        <taxon>Embryophyta</taxon>
        <taxon>Tracheophyta</taxon>
        <taxon>Spermatophyta</taxon>
        <taxon>Magnoliopsida</taxon>
        <taxon>eudicotyledons</taxon>
        <taxon>Gunneridae</taxon>
        <taxon>Pentapetalae</taxon>
        <taxon>rosids</taxon>
        <taxon>malvids</taxon>
        <taxon>Brassicales</taxon>
        <taxon>Brassicaceae</taxon>
        <taxon>Brassiceae</taxon>
        <taxon>Raphanus</taxon>
    </lineage>
</organism>
<dbReference type="GO" id="GO:0003676">
    <property type="term" value="F:nucleic acid binding"/>
    <property type="evidence" value="ECO:0007669"/>
    <property type="project" value="InterPro"/>
</dbReference>
<keyword evidence="4" id="KW-1185">Reference proteome</keyword>
<dbReference type="GeneID" id="130494843"/>
<name>A0A9W3BQY3_RAPSA</name>
<evidence type="ECO:0000256" key="1">
    <source>
        <dbReference type="PROSITE-ProRule" id="PRU00047"/>
    </source>
</evidence>
<feature type="compositionally biased region" description="Gly residues" evidence="2">
    <location>
        <begin position="71"/>
        <end position="85"/>
    </location>
</feature>
<evidence type="ECO:0000313" key="4">
    <source>
        <dbReference type="Proteomes" id="UP000504610"/>
    </source>
</evidence>
<dbReference type="KEGG" id="rsz:130494843"/>
<feature type="region of interest" description="Disordered" evidence="2">
    <location>
        <begin position="1"/>
        <end position="89"/>
    </location>
</feature>
<keyword evidence="1" id="KW-0862">Zinc</keyword>
<dbReference type="InterPro" id="IPR001878">
    <property type="entry name" value="Znf_CCHC"/>
</dbReference>
<dbReference type="PROSITE" id="PS50158">
    <property type="entry name" value="ZF_CCHC"/>
    <property type="match status" value="1"/>
</dbReference>
<evidence type="ECO:0000256" key="2">
    <source>
        <dbReference type="SAM" id="MobiDB-lite"/>
    </source>
</evidence>
<dbReference type="SUPFAM" id="SSF57756">
    <property type="entry name" value="Retrovirus zinc finger-like domains"/>
    <property type="match status" value="1"/>
</dbReference>
<dbReference type="SMART" id="SM00343">
    <property type="entry name" value="ZnF_C2HC"/>
    <property type="match status" value="1"/>
</dbReference>
<protein>
    <submittedName>
        <fullName evidence="5">Uncharacterized protein LOC130494843</fullName>
    </submittedName>
</protein>
<feature type="domain" description="CCHC-type" evidence="3">
    <location>
        <begin position="127"/>
        <end position="142"/>
    </location>
</feature>
<accession>A0A9W3BQY3</accession>